<proteinExistence type="predicted"/>
<accession>A0ABQ9DT50</accession>
<reference evidence="2" key="1">
    <citation type="submission" date="2019-10" db="EMBL/GenBank/DDBJ databases">
        <authorList>
            <person name="Soares A.E.R."/>
            <person name="Aleixo A."/>
            <person name="Schneider P."/>
            <person name="Miyaki C.Y."/>
            <person name="Schneider M.P."/>
            <person name="Mello C."/>
            <person name="Vasconcelos A.T.R."/>
        </authorList>
    </citation>
    <scope>NUCLEOTIDE SEQUENCE</scope>
    <source>
        <tissue evidence="2">Muscle</tissue>
    </source>
</reference>
<feature type="compositionally biased region" description="Basic and acidic residues" evidence="1">
    <location>
        <begin position="1"/>
        <end position="16"/>
    </location>
</feature>
<feature type="region of interest" description="Disordered" evidence="1">
    <location>
        <begin position="1"/>
        <end position="39"/>
    </location>
</feature>
<name>A0ABQ9DT50_9PASS</name>
<gene>
    <name evidence="2" type="ORF">WISP_05799</name>
</gene>
<organism evidence="2 3">
    <name type="scientific">Willisornis vidua</name>
    <name type="common">Xingu scale-backed antbird</name>
    <dbReference type="NCBI Taxonomy" id="1566151"/>
    <lineage>
        <taxon>Eukaryota</taxon>
        <taxon>Metazoa</taxon>
        <taxon>Chordata</taxon>
        <taxon>Craniata</taxon>
        <taxon>Vertebrata</taxon>
        <taxon>Euteleostomi</taxon>
        <taxon>Archelosauria</taxon>
        <taxon>Archosauria</taxon>
        <taxon>Dinosauria</taxon>
        <taxon>Saurischia</taxon>
        <taxon>Theropoda</taxon>
        <taxon>Coelurosauria</taxon>
        <taxon>Aves</taxon>
        <taxon>Neognathae</taxon>
        <taxon>Neoaves</taxon>
        <taxon>Telluraves</taxon>
        <taxon>Australaves</taxon>
        <taxon>Passeriformes</taxon>
        <taxon>Thamnophilidae</taxon>
        <taxon>Willisornis</taxon>
    </lineage>
</organism>
<sequence length="92" mass="10221">MSPEEKPPPGRSRGDRPQPQPAAGRSRRRGGFLAEIRTPIRTEPFQQRYSLSPGRELGRESLALWGSTRGEYLPSVGYLCPYGVPALMGFHP</sequence>
<comment type="caution">
    <text evidence="2">The sequence shown here is derived from an EMBL/GenBank/DDBJ whole genome shotgun (WGS) entry which is preliminary data.</text>
</comment>
<protein>
    <submittedName>
        <fullName evidence="2">Uncharacterized protein</fullName>
    </submittedName>
</protein>
<keyword evidence="3" id="KW-1185">Reference proteome</keyword>
<evidence type="ECO:0000256" key="1">
    <source>
        <dbReference type="SAM" id="MobiDB-lite"/>
    </source>
</evidence>
<dbReference type="Proteomes" id="UP001145742">
    <property type="component" value="Unassembled WGS sequence"/>
</dbReference>
<evidence type="ECO:0000313" key="3">
    <source>
        <dbReference type="Proteomes" id="UP001145742"/>
    </source>
</evidence>
<evidence type="ECO:0000313" key="2">
    <source>
        <dbReference type="EMBL" id="KAJ7427572.1"/>
    </source>
</evidence>
<dbReference type="EMBL" id="WHWB01031919">
    <property type="protein sequence ID" value="KAJ7427572.1"/>
    <property type="molecule type" value="Genomic_DNA"/>
</dbReference>